<protein>
    <submittedName>
        <fullName evidence="1">Uncharacterized protein</fullName>
    </submittedName>
</protein>
<gene>
    <name evidence="1" type="ORF">GQ55_2G456900</name>
</gene>
<keyword evidence="2" id="KW-1185">Reference proteome</keyword>
<dbReference type="EMBL" id="CM009750">
    <property type="protein sequence ID" value="PUZ73221.1"/>
    <property type="molecule type" value="Genomic_DNA"/>
</dbReference>
<dbReference type="Gramene" id="PUZ73221">
    <property type="protein sequence ID" value="PUZ73221"/>
    <property type="gene ID" value="GQ55_2G456900"/>
</dbReference>
<name>A0A2T7EZG3_9POAL</name>
<reference evidence="1 2" key="1">
    <citation type="submission" date="2018-04" db="EMBL/GenBank/DDBJ databases">
        <title>WGS assembly of Panicum hallii var. hallii HAL2.</title>
        <authorList>
            <person name="Lovell J."/>
            <person name="Jenkins J."/>
            <person name="Lowry D."/>
            <person name="Mamidi S."/>
            <person name="Sreedasyam A."/>
            <person name="Weng X."/>
            <person name="Barry K."/>
            <person name="Bonette J."/>
            <person name="Campitelli B."/>
            <person name="Daum C."/>
            <person name="Gordon S."/>
            <person name="Gould B."/>
            <person name="Lipzen A."/>
            <person name="MacQueen A."/>
            <person name="Palacio-Mejia J."/>
            <person name="Plott C."/>
            <person name="Shakirov E."/>
            <person name="Shu S."/>
            <person name="Yoshinaga Y."/>
            <person name="Zane M."/>
            <person name="Rokhsar D."/>
            <person name="Grimwood J."/>
            <person name="Schmutz J."/>
            <person name="Juenger T."/>
        </authorList>
    </citation>
    <scope>NUCLEOTIDE SEQUENCE [LARGE SCALE GENOMIC DNA]</scope>
    <source>
        <strain evidence="2">cv. HAL2</strain>
    </source>
</reference>
<proteinExistence type="predicted"/>
<evidence type="ECO:0000313" key="2">
    <source>
        <dbReference type="Proteomes" id="UP000244336"/>
    </source>
</evidence>
<dbReference type="Proteomes" id="UP000244336">
    <property type="component" value="Chromosome 2"/>
</dbReference>
<sequence length="87" mass="9593">MCSCVSAGCMFASLSGRLFGCCEARESLPDFCATVMRFGCRFAEHSSCLWAPSFTILIARLPFLLQALQSGCLSEMRPWCQTILLIT</sequence>
<evidence type="ECO:0000313" key="1">
    <source>
        <dbReference type="EMBL" id="PUZ73221.1"/>
    </source>
</evidence>
<organism evidence="1 2">
    <name type="scientific">Panicum hallii var. hallii</name>
    <dbReference type="NCBI Taxonomy" id="1504633"/>
    <lineage>
        <taxon>Eukaryota</taxon>
        <taxon>Viridiplantae</taxon>
        <taxon>Streptophyta</taxon>
        <taxon>Embryophyta</taxon>
        <taxon>Tracheophyta</taxon>
        <taxon>Spermatophyta</taxon>
        <taxon>Magnoliopsida</taxon>
        <taxon>Liliopsida</taxon>
        <taxon>Poales</taxon>
        <taxon>Poaceae</taxon>
        <taxon>PACMAD clade</taxon>
        <taxon>Panicoideae</taxon>
        <taxon>Panicodae</taxon>
        <taxon>Paniceae</taxon>
        <taxon>Panicinae</taxon>
        <taxon>Panicum</taxon>
        <taxon>Panicum sect. Panicum</taxon>
    </lineage>
</organism>
<accession>A0A2T7EZG3</accession>
<dbReference type="AlphaFoldDB" id="A0A2T7EZG3"/>